<gene>
    <name evidence="1" type="ORF">GCM10017655_53120</name>
</gene>
<proteinExistence type="predicted"/>
<dbReference type="GO" id="GO:0008081">
    <property type="term" value="F:phosphoric diester hydrolase activity"/>
    <property type="evidence" value="ECO:0007669"/>
    <property type="project" value="InterPro"/>
</dbReference>
<dbReference type="Proteomes" id="UP001143328">
    <property type="component" value="Unassembled WGS sequence"/>
</dbReference>
<name>A0A9W6NIR6_9PSED</name>
<evidence type="ECO:0000313" key="1">
    <source>
        <dbReference type="EMBL" id="GLK92247.1"/>
    </source>
</evidence>
<dbReference type="InterPro" id="IPR017946">
    <property type="entry name" value="PLC-like_Pdiesterase_TIM-brl"/>
</dbReference>
<protein>
    <submittedName>
        <fullName evidence="1">Uncharacterized protein</fullName>
    </submittedName>
</protein>
<comment type="caution">
    <text evidence="1">The sequence shown here is derived from an EMBL/GenBank/DDBJ whole genome shotgun (WGS) entry which is preliminary data.</text>
</comment>
<dbReference type="AlphaFoldDB" id="A0A9W6NIR6"/>
<reference evidence="1" key="1">
    <citation type="journal article" date="2014" name="Int. J. Syst. Evol. Microbiol.">
        <title>Complete genome sequence of Corynebacterium casei LMG S-19264T (=DSM 44701T), isolated from a smear-ripened cheese.</title>
        <authorList>
            <consortium name="US DOE Joint Genome Institute (JGI-PGF)"/>
            <person name="Walter F."/>
            <person name="Albersmeier A."/>
            <person name="Kalinowski J."/>
            <person name="Ruckert C."/>
        </authorList>
    </citation>
    <scope>NUCLEOTIDE SEQUENCE</scope>
    <source>
        <strain evidence="1">VKM B-2935</strain>
    </source>
</reference>
<reference evidence="1" key="2">
    <citation type="submission" date="2023-01" db="EMBL/GenBank/DDBJ databases">
        <authorList>
            <person name="Sun Q."/>
            <person name="Evtushenko L."/>
        </authorList>
    </citation>
    <scope>NUCLEOTIDE SEQUENCE</scope>
    <source>
        <strain evidence="1">VKM B-2935</strain>
    </source>
</reference>
<evidence type="ECO:0000313" key="2">
    <source>
        <dbReference type="Proteomes" id="UP001143328"/>
    </source>
</evidence>
<sequence>MAAAKAALNAGHRIIEIDAALTGPSNSMRKVFLGHYFSMSAAGGPAKTTPHHLTPAELVKFKMRKRDQSLSFDEDDHLPLLSELLTWAMENQVLLMIDPKTPGSTLAHEHDRIIAYSLNEARTLGALANVAIKNVNRHNWTLIGIKPYLDGPFSDYDGQFLWSPIVNKSMAFEKDETLASINSWHKATQNSKQVITYETSLYNPTFWAATPFVEQGKNYLNLIDYVKQLTPLGKRSAVWSIDPVGDKGTLDREYRWKFSGNSDKDKRGNPFRNISYELGRHVVINTDRPDWYEQMVVNPY</sequence>
<organism evidence="1 2">
    <name type="scientific">Pseudomonas turukhanskensis</name>
    <dbReference type="NCBI Taxonomy" id="1806536"/>
    <lineage>
        <taxon>Bacteria</taxon>
        <taxon>Pseudomonadati</taxon>
        <taxon>Pseudomonadota</taxon>
        <taxon>Gammaproteobacteria</taxon>
        <taxon>Pseudomonadales</taxon>
        <taxon>Pseudomonadaceae</taxon>
        <taxon>Pseudomonas</taxon>
    </lineage>
</organism>
<keyword evidence="2" id="KW-1185">Reference proteome</keyword>
<dbReference type="SUPFAM" id="SSF51695">
    <property type="entry name" value="PLC-like phosphodiesterases"/>
    <property type="match status" value="1"/>
</dbReference>
<accession>A0A9W6NIR6</accession>
<dbReference type="GO" id="GO:0006629">
    <property type="term" value="P:lipid metabolic process"/>
    <property type="evidence" value="ECO:0007669"/>
    <property type="project" value="InterPro"/>
</dbReference>
<dbReference type="EMBL" id="BSFN01000042">
    <property type="protein sequence ID" value="GLK92247.1"/>
    <property type="molecule type" value="Genomic_DNA"/>
</dbReference>
<dbReference type="Gene3D" id="3.20.20.190">
    <property type="entry name" value="Phosphatidylinositol (PI) phosphodiesterase"/>
    <property type="match status" value="1"/>
</dbReference>